<proteinExistence type="inferred from homology"/>
<dbReference type="Pfam" id="PF15371">
    <property type="entry name" value="DUF4599"/>
    <property type="match status" value="1"/>
</dbReference>
<evidence type="ECO:0000256" key="5">
    <source>
        <dbReference type="ARBA" id="ARBA00035009"/>
    </source>
</evidence>
<evidence type="ECO:0000256" key="1">
    <source>
        <dbReference type="ARBA" id="ARBA00004167"/>
    </source>
</evidence>
<gene>
    <name evidence="11" type="primary">FAM205A</name>
</gene>
<feature type="compositionally biased region" description="Basic and acidic residues" evidence="6">
    <location>
        <begin position="1035"/>
        <end position="1047"/>
    </location>
</feature>
<dbReference type="OrthoDB" id="9449847at2759"/>
<feature type="compositionally biased region" description="Basic residues" evidence="6">
    <location>
        <begin position="46"/>
        <end position="55"/>
    </location>
</feature>
<evidence type="ECO:0000256" key="2">
    <source>
        <dbReference type="ARBA" id="ARBA00022692"/>
    </source>
</evidence>
<feature type="transmembrane region" description="Helical" evidence="7">
    <location>
        <begin position="6"/>
        <end position="29"/>
    </location>
</feature>
<dbReference type="CTD" id="100688710"/>
<dbReference type="PANTHER" id="PTHR21859:SF15">
    <property type="entry name" value="PROTEIN SPATA31F1-RELATED"/>
    <property type="match status" value="1"/>
</dbReference>
<sequence length="1435" mass="158417">MLSPTLVLWDIGYFIYTYGSIFIIILLICQVKRSHSGLKLEPNKSHCQRHQRARQRPRDGIPRARRHFRKEAEKPGDLLTVMKSQNWLPKEGKVRRLLCADRCCHICNDVALEIQQLLASEKKTNAGATQPSSNLAVLSVSSVSFEQTVELRYKELSMASVTPTLSQLTDEKSLTHTRAPSTGMIDIGEYWTKHLGLKQEFQLPDVAKDPGSMSPPRVEELTLPVNQQEMMNTSYKFVQGDEDQQSLNSHVHLLSPKTELTNLTHPLALPMDTVLSPHLPFLSPEVLGLLEIHVKKWVHFQRWGLPRRVEESFKQLMPDPPLFYQPGKSQPTSFIKHDSSVCVETIGTISYETWGSCIVGQPTQAFWVSEWSVIDLKQSHYCQETSNPLALALPSPAHKILNGVYPQPGGQTEDIRDPLKQSYSQLFCGLPCLHSESLVANFMGSQGLSMNKSLSQTSSNVPLLFNEPSFLPLLPNNLSQSVSPSSPPTPNWVSPPDHEQIQIHVPFLTLAECDVLEWHLLQKQLQRRWDLSPVFQRPPHAQKPMKYGACDTAQSPETMEAFWSGKSVSVLPRELLFFPDHARRLLEFHLQKQLIYHHWGLPQKIKQSIQLFLSPTDQQQLPWSSSVLDNASVPKSAVPQTNGVSDPFSPTLAPVSFLMPHSPCLAQAKSILQSHINSKYWQIRQGSVPTRVCISWDCRIPGSLAGPSFPCIPRLQEAADTNLHQKVTPCMPTATEEQQQTLPGAAMECTKLPQCLPTGAIQKLETALRHKYLAFLSGLPALYYVALSKAMAPATITQSAIAKTMPEPAEITTEPLTEMLMYEEQCVSTGPAFQVDNETCIDSAQEFLTEAQEEKPVEMVPQESKTEADSPHPFRASILTKLNFHLRKKILEIQLGIPMKARESRDQTAAIPENISIPTAVVNLNNEGKPSLQEFPIPTDIPHAPDPEWVHLKEQLATELKAAQQSQKQASYRAAPHGYAHWVSKISQPSENMTDKQVLCVQIEDGVNSPSLKEAWCPESQGPGKSKDSVQVTTEAEKEKDPEKNKPAGDQGEGDAGLGLTSTKGSRQPDEDQRPAGKSLNKAPRGPRRRSHSFDLAASCHLSSHHCAQLKHLELPPGLPGGKESENDLKNSQVKLNPITEPVSIHEIVPPVVSYASQDQPQGQMITAHTHKNPSFSESGIKSKMKQFLHCMNLKTRGKADDGSMLSPVKTGTKTRRKSAEKNLTRAKGTMGQAKTKKTAGDSKAQPSPTEKQAGLTLFNGPQTQDNQLWHRFHQLHSASVLASVEHILSEPEKTLRRRGAETGQKAEMEANGMGEEGTQELTIRRYAAINSEEAKRQHPTGAGGGGGGSCRSSSGGYPVPCAPEEADCATHTSCTAGRDPRHQPGTLRVHGDQTSPIAAAATTPDWSAEFAGWEGGQAVARALALLPAISWMSP</sequence>
<dbReference type="InterPro" id="IPR039509">
    <property type="entry name" value="SPATA31"/>
</dbReference>
<evidence type="ECO:0000259" key="8">
    <source>
        <dbReference type="Pfam" id="PF14650"/>
    </source>
</evidence>
<evidence type="ECO:0000313" key="11">
    <source>
        <dbReference type="RefSeq" id="XP_006835077.1"/>
    </source>
</evidence>
<keyword evidence="2 7" id="KW-0812">Transmembrane</keyword>
<dbReference type="GO" id="GO:0016020">
    <property type="term" value="C:membrane"/>
    <property type="evidence" value="ECO:0007669"/>
    <property type="project" value="UniProtKB-SubCell"/>
</dbReference>
<organism evidence="10 11">
    <name type="scientific">Chrysochloris asiatica</name>
    <name type="common">Cape golden mole</name>
    <dbReference type="NCBI Taxonomy" id="185453"/>
    <lineage>
        <taxon>Eukaryota</taxon>
        <taxon>Metazoa</taxon>
        <taxon>Chordata</taxon>
        <taxon>Craniata</taxon>
        <taxon>Vertebrata</taxon>
        <taxon>Euteleostomi</taxon>
        <taxon>Mammalia</taxon>
        <taxon>Eutheria</taxon>
        <taxon>Afrotheria</taxon>
        <taxon>Chrysochloridae</taxon>
        <taxon>Chrysochlorinae</taxon>
        <taxon>Chrysochloris</taxon>
    </lineage>
</organism>
<feature type="region of interest" description="Disordered" evidence="6">
    <location>
        <begin position="1199"/>
        <end position="1263"/>
    </location>
</feature>
<evidence type="ECO:0000256" key="6">
    <source>
        <dbReference type="SAM" id="MobiDB-lite"/>
    </source>
</evidence>
<keyword evidence="10" id="KW-1185">Reference proteome</keyword>
<feature type="domain" description="SPATA31" evidence="8">
    <location>
        <begin position="498"/>
        <end position="612"/>
    </location>
</feature>
<feature type="region of interest" description="Disordered" evidence="6">
    <location>
        <begin position="1334"/>
        <end position="1355"/>
    </location>
</feature>
<dbReference type="GeneID" id="102818943"/>
<feature type="region of interest" description="Disordered" evidence="6">
    <location>
        <begin position="1012"/>
        <end position="1093"/>
    </location>
</feature>
<evidence type="ECO:0000256" key="4">
    <source>
        <dbReference type="ARBA" id="ARBA00023136"/>
    </source>
</evidence>
<dbReference type="PANTHER" id="PTHR21859">
    <property type="entry name" value="ACROSOME-SPECIFIC PROTEIN"/>
    <property type="match status" value="1"/>
</dbReference>
<evidence type="ECO:0000313" key="10">
    <source>
        <dbReference type="Proteomes" id="UP000504623"/>
    </source>
</evidence>
<evidence type="ECO:0000256" key="3">
    <source>
        <dbReference type="ARBA" id="ARBA00022989"/>
    </source>
</evidence>
<evidence type="ECO:0000259" key="9">
    <source>
        <dbReference type="Pfam" id="PF15371"/>
    </source>
</evidence>
<feature type="compositionally biased region" description="Basic and acidic residues" evidence="6">
    <location>
        <begin position="1293"/>
        <end position="1309"/>
    </location>
</feature>
<keyword evidence="4 7" id="KW-0472">Membrane</keyword>
<dbReference type="Pfam" id="PF14650">
    <property type="entry name" value="FAM75"/>
    <property type="match status" value="1"/>
</dbReference>
<protein>
    <submittedName>
        <fullName evidence="11">Protein FAM205A-like</fullName>
    </submittedName>
</protein>
<name>A0A9B0T1M8_CHRAS</name>
<feature type="domain" description="SPATA31-like" evidence="9">
    <location>
        <begin position="52"/>
        <end position="131"/>
    </location>
</feature>
<evidence type="ECO:0000256" key="7">
    <source>
        <dbReference type="SAM" id="Phobius"/>
    </source>
</evidence>
<dbReference type="Proteomes" id="UP000504623">
    <property type="component" value="Unplaced"/>
</dbReference>
<reference evidence="11" key="1">
    <citation type="submission" date="2025-08" db="UniProtKB">
        <authorList>
            <consortium name="RefSeq"/>
        </authorList>
    </citation>
    <scope>IDENTIFICATION</scope>
    <source>
        <tissue evidence="11">Spleen</tissue>
    </source>
</reference>
<comment type="similarity">
    <text evidence="5">Belongs to the SPATA31 family.</text>
</comment>
<comment type="subcellular location">
    <subcellularLocation>
        <location evidence="1">Membrane</location>
        <topology evidence="1">Single-pass membrane protein</topology>
    </subcellularLocation>
</comment>
<dbReference type="RefSeq" id="XP_006835077.1">
    <property type="nucleotide sequence ID" value="XM_006835014.1"/>
</dbReference>
<keyword evidence="3 7" id="KW-1133">Transmembrane helix</keyword>
<feature type="region of interest" description="Disordered" evidence="6">
    <location>
        <begin position="42"/>
        <end position="63"/>
    </location>
</feature>
<accession>A0A9B0T1M8</accession>
<dbReference type="InterPro" id="IPR027970">
    <property type="entry name" value="SPATA31-like"/>
</dbReference>
<feature type="region of interest" description="Disordered" evidence="6">
    <location>
        <begin position="1293"/>
        <end position="1314"/>
    </location>
</feature>